<accession>A0A8R7PW73</accession>
<reference evidence="3" key="1">
    <citation type="journal article" date="2013" name="Nature">
        <title>Draft genome of the wheat A-genome progenitor Triticum urartu.</title>
        <authorList>
            <person name="Ling H.Q."/>
            <person name="Zhao S."/>
            <person name="Liu D."/>
            <person name="Wang J."/>
            <person name="Sun H."/>
            <person name="Zhang C."/>
            <person name="Fan H."/>
            <person name="Li D."/>
            <person name="Dong L."/>
            <person name="Tao Y."/>
            <person name="Gao C."/>
            <person name="Wu H."/>
            <person name="Li Y."/>
            <person name="Cui Y."/>
            <person name="Guo X."/>
            <person name="Zheng S."/>
            <person name="Wang B."/>
            <person name="Yu K."/>
            <person name="Liang Q."/>
            <person name="Yang W."/>
            <person name="Lou X."/>
            <person name="Chen J."/>
            <person name="Feng M."/>
            <person name="Jian J."/>
            <person name="Zhang X."/>
            <person name="Luo G."/>
            <person name="Jiang Y."/>
            <person name="Liu J."/>
            <person name="Wang Z."/>
            <person name="Sha Y."/>
            <person name="Zhang B."/>
            <person name="Wu H."/>
            <person name="Tang D."/>
            <person name="Shen Q."/>
            <person name="Xue P."/>
            <person name="Zou S."/>
            <person name="Wang X."/>
            <person name="Liu X."/>
            <person name="Wang F."/>
            <person name="Yang Y."/>
            <person name="An X."/>
            <person name="Dong Z."/>
            <person name="Zhang K."/>
            <person name="Zhang X."/>
            <person name="Luo M.C."/>
            <person name="Dvorak J."/>
            <person name="Tong Y."/>
            <person name="Wang J."/>
            <person name="Yang H."/>
            <person name="Li Z."/>
            <person name="Wang D."/>
            <person name="Zhang A."/>
            <person name="Wang J."/>
        </authorList>
    </citation>
    <scope>NUCLEOTIDE SEQUENCE</scope>
    <source>
        <strain evidence="3">cv. G1812</strain>
    </source>
</reference>
<evidence type="ECO:0000313" key="2">
    <source>
        <dbReference type="EnsemblPlants" id="TuG1812G0300003613.01.T01"/>
    </source>
</evidence>
<reference evidence="2" key="2">
    <citation type="submission" date="2018-03" db="EMBL/GenBank/DDBJ databases">
        <title>The Triticum urartu genome reveals the dynamic nature of wheat genome evolution.</title>
        <authorList>
            <person name="Ling H."/>
            <person name="Ma B."/>
            <person name="Shi X."/>
            <person name="Liu H."/>
            <person name="Dong L."/>
            <person name="Sun H."/>
            <person name="Cao Y."/>
            <person name="Gao Q."/>
            <person name="Zheng S."/>
            <person name="Li Y."/>
            <person name="Yu Y."/>
            <person name="Du H."/>
            <person name="Qi M."/>
            <person name="Li Y."/>
            <person name="Yu H."/>
            <person name="Cui Y."/>
            <person name="Wang N."/>
            <person name="Chen C."/>
            <person name="Wu H."/>
            <person name="Zhao Y."/>
            <person name="Zhang J."/>
            <person name="Li Y."/>
            <person name="Zhou W."/>
            <person name="Zhang B."/>
            <person name="Hu W."/>
            <person name="Eijk M."/>
            <person name="Tang J."/>
            <person name="Witsenboer H."/>
            <person name="Zhao S."/>
            <person name="Li Z."/>
            <person name="Zhang A."/>
            <person name="Wang D."/>
            <person name="Liang C."/>
        </authorList>
    </citation>
    <scope>NUCLEOTIDE SEQUENCE [LARGE SCALE GENOMIC DNA]</scope>
    <source>
        <strain evidence="2">cv. G1812</strain>
    </source>
</reference>
<organism evidence="2 3">
    <name type="scientific">Triticum urartu</name>
    <name type="common">Red wild einkorn</name>
    <name type="synonym">Crithodium urartu</name>
    <dbReference type="NCBI Taxonomy" id="4572"/>
    <lineage>
        <taxon>Eukaryota</taxon>
        <taxon>Viridiplantae</taxon>
        <taxon>Streptophyta</taxon>
        <taxon>Embryophyta</taxon>
        <taxon>Tracheophyta</taxon>
        <taxon>Spermatophyta</taxon>
        <taxon>Magnoliopsida</taxon>
        <taxon>Liliopsida</taxon>
        <taxon>Poales</taxon>
        <taxon>Poaceae</taxon>
        <taxon>BOP clade</taxon>
        <taxon>Pooideae</taxon>
        <taxon>Triticodae</taxon>
        <taxon>Triticeae</taxon>
        <taxon>Triticinae</taxon>
        <taxon>Triticum</taxon>
    </lineage>
</organism>
<dbReference type="Proteomes" id="UP000015106">
    <property type="component" value="Chromosome 3"/>
</dbReference>
<reference evidence="2" key="3">
    <citation type="submission" date="2022-06" db="UniProtKB">
        <authorList>
            <consortium name="EnsemblPlants"/>
        </authorList>
    </citation>
    <scope>IDENTIFICATION</scope>
</reference>
<dbReference type="Gramene" id="TuG1812G0300003613.01.T01">
    <property type="protein sequence ID" value="TuG1812G0300003613.01.T01"/>
    <property type="gene ID" value="TuG1812G0300003613.01"/>
</dbReference>
<keyword evidence="3" id="KW-1185">Reference proteome</keyword>
<dbReference type="AlphaFoldDB" id="A0A8R7PW73"/>
<evidence type="ECO:0000313" key="3">
    <source>
        <dbReference type="Proteomes" id="UP000015106"/>
    </source>
</evidence>
<name>A0A8R7PW73_TRIUA</name>
<proteinExistence type="predicted"/>
<sequence>MQAIYQKAEADFGEEYLPGVVCVAMIRRGRSDDLSGQRGEDARVAATRLGRRRLGLLLVTGMSNWTTGRSLVEGPAGGGQRREGPAAGDGDEQLDDREEHGGGS</sequence>
<evidence type="ECO:0000256" key="1">
    <source>
        <dbReference type="SAM" id="MobiDB-lite"/>
    </source>
</evidence>
<dbReference type="EnsemblPlants" id="TuG1812G0300003613.01.T01">
    <property type="protein sequence ID" value="TuG1812G0300003613.01.T01"/>
    <property type="gene ID" value="TuG1812G0300003613.01"/>
</dbReference>
<protein>
    <submittedName>
        <fullName evidence="2">Uncharacterized protein</fullName>
    </submittedName>
</protein>
<feature type="region of interest" description="Disordered" evidence="1">
    <location>
        <begin position="67"/>
        <end position="104"/>
    </location>
</feature>